<reference evidence="1 2" key="1">
    <citation type="submission" date="2019-04" db="EMBL/GenBank/DDBJ databases">
        <authorList>
            <person name="Feng G."/>
            <person name="Zhang J."/>
            <person name="Zhu H."/>
        </authorList>
    </citation>
    <scope>NUCLEOTIDE SEQUENCE [LARGE SCALE GENOMIC DNA]</scope>
    <source>
        <strain evidence="1 2">JCM 17223</strain>
    </source>
</reference>
<proteinExistence type="predicted"/>
<dbReference type="EMBL" id="SRLD01000039">
    <property type="protein sequence ID" value="TGE14202.1"/>
    <property type="molecule type" value="Genomic_DNA"/>
</dbReference>
<dbReference type="Proteomes" id="UP000297739">
    <property type="component" value="Unassembled WGS sequence"/>
</dbReference>
<name>A0A4Z0PGQ5_9BACT</name>
<sequence>MENQAEKRARMLVEQWLVAHPERVGNRRRKPEDFLNWKLAAIRSVREGNPYDVGDILRRLATQAEGSAMED</sequence>
<keyword evidence="2" id="KW-1185">Reference proteome</keyword>
<dbReference type="AlphaFoldDB" id="A0A4Z0PGQ5"/>
<evidence type="ECO:0000313" key="1">
    <source>
        <dbReference type="EMBL" id="TGE14202.1"/>
    </source>
</evidence>
<evidence type="ECO:0000313" key="2">
    <source>
        <dbReference type="Proteomes" id="UP000297739"/>
    </source>
</evidence>
<gene>
    <name evidence="1" type="ORF">E5J99_16930</name>
</gene>
<accession>A0A4Z0PGQ5</accession>
<organism evidence="1 2">
    <name type="scientific">Hymenobacter elongatus</name>
    <dbReference type="NCBI Taxonomy" id="877208"/>
    <lineage>
        <taxon>Bacteria</taxon>
        <taxon>Pseudomonadati</taxon>
        <taxon>Bacteroidota</taxon>
        <taxon>Cytophagia</taxon>
        <taxon>Cytophagales</taxon>
        <taxon>Hymenobacteraceae</taxon>
        <taxon>Hymenobacter</taxon>
    </lineage>
</organism>
<comment type="caution">
    <text evidence="1">The sequence shown here is derived from an EMBL/GenBank/DDBJ whole genome shotgun (WGS) entry which is preliminary data.</text>
</comment>
<dbReference type="RefSeq" id="WP_135499005.1">
    <property type="nucleotide sequence ID" value="NZ_SRLD01000039.1"/>
</dbReference>
<protein>
    <submittedName>
        <fullName evidence="1">Uncharacterized protein</fullName>
    </submittedName>
</protein>
<dbReference type="OrthoDB" id="885982at2"/>